<evidence type="ECO:0000256" key="9">
    <source>
        <dbReference type="ARBA" id="ARBA00022960"/>
    </source>
</evidence>
<dbReference type="GO" id="GO:0009002">
    <property type="term" value="F:serine-type D-Ala-D-Ala carboxypeptidase activity"/>
    <property type="evidence" value="ECO:0007669"/>
    <property type="project" value="UniProtKB-EC"/>
</dbReference>
<dbReference type="RefSeq" id="WP_142506757.1">
    <property type="nucleotide sequence ID" value="NZ_FXTI01000016.1"/>
</dbReference>
<comment type="catalytic activity">
    <reaction evidence="12">
        <text>Preferential cleavage: (Ac)2-L-Lys-D-Ala-|-D-Ala. Also transpeptidation of peptidyl-alanyl moieties that are N-acyl substituents of D-alanine.</text>
        <dbReference type="EC" id="3.4.16.4"/>
    </reaction>
</comment>
<dbReference type="InterPro" id="IPR001967">
    <property type="entry name" value="Peptidase_S11_N"/>
</dbReference>
<evidence type="ECO:0000256" key="1">
    <source>
        <dbReference type="ARBA" id="ARBA00003217"/>
    </source>
</evidence>
<evidence type="ECO:0000256" key="3">
    <source>
        <dbReference type="ARBA" id="ARBA00007164"/>
    </source>
</evidence>
<dbReference type="Gene3D" id="3.40.710.10">
    <property type="entry name" value="DD-peptidase/beta-lactamase superfamily"/>
    <property type="match status" value="1"/>
</dbReference>
<dbReference type="GO" id="GO:0008360">
    <property type="term" value="P:regulation of cell shape"/>
    <property type="evidence" value="ECO:0007669"/>
    <property type="project" value="UniProtKB-KW"/>
</dbReference>
<feature type="chain" id="PRO_5039260301" description="serine-type D-Ala-D-Ala carboxypeptidase" evidence="16">
    <location>
        <begin position="24"/>
        <end position="409"/>
    </location>
</feature>
<evidence type="ECO:0000256" key="7">
    <source>
        <dbReference type="ARBA" id="ARBA00022729"/>
    </source>
</evidence>
<dbReference type="GO" id="GO:0006508">
    <property type="term" value="P:proteolysis"/>
    <property type="evidence" value="ECO:0007669"/>
    <property type="project" value="UniProtKB-KW"/>
</dbReference>
<evidence type="ECO:0000256" key="14">
    <source>
        <dbReference type="PIRSR" id="PIRSR618044-2"/>
    </source>
</evidence>
<feature type="active site" evidence="13">
    <location>
        <position position="127"/>
    </location>
</feature>
<dbReference type="InterPro" id="IPR012338">
    <property type="entry name" value="Beta-lactam/transpept-like"/>
</dbReference>
<comment type="function">
    <text evidence="1">Removes C-terminal D-alanyl residues from sugar-peptide cell wall precursors.</text>
</comment>
<keyword evidence="19" id="KW-1185">Reference proteome</keyword>
<evidence type="ECO:0000256" key="10">
    <source>
        <dbReference type="ARBA" id="ARBA00022984"/>
    </source>
</evidence>
<evidence type="ECO:0000256" key="5">
    <source>
        <dbReference type="ARBA" id="ARBA00022645"/>
    </source>
</evidence>
<dbReference type="PRINTS" id="PR00725">
    <property type="entry name" value="DADACBPTASE1"/>
</dbReference>
<evidence type="ECO:0000256" key="16">
    <source>
        <dbReference type="SAM" id="SignalP"/>
    </source>
</evidence>
<feature type="signal peptide" evidence="16">
    <location>
        <begin position="1"/>
        <end position="23"/>
    </location>
</feature>
<dbReference type="AlphaFoldDB" id="A0A521FBU5"/>
<keyword evidence="11" id="KW-0961">Cell wall biogenesis/degradation</keyword>
<dbReference type="Pfam" id="PF07943">
    <property type="entry name" value="PBP5_C"/>
    <property type="match status" value="1"/>
</dbReference>
<evidence type="ECO:0000256" key="6">
    <source>
        <dbReference type="ARBA" id="ARBA00022670"/>
    </source>
</evidence>
<protein>
    <recommendedName>
        <fullName evidence="4">serine-type D-Ala-D-Ala carboxypeptidase</fullName>
        <ecNumber evidence="4">3.4.16.4</ecNumber>
    </recommendedName>
</protein>
<proteinExistence type="inferred from homology"/>
<dbReference type="PANTHER" id="PTHR21581">
    <property type="entry name" value="D-ALANYL-D-ALANINE CARBOXYPEPTIDASE"/>
    <property type="match status" value="1"/>
</dbReference>
<keyword evidence="9" id="KW-0133">Cell shape</keyword>
<evidence type="ECO:0000256" key="2">
    <source>
        <dbReference type="ARBA" id="ARBA00004752"/>
    </source>
</evidence>
<dbReference type="SUPFAM" id="SSF69189">
    <property type="entry name" value="Penicillin-binding protein associated domain"/>
    <property type="match status" value="1"/>
</dbReference>
<evidence type="ECO:0000256" key="15">
    <source>
        <dbReference type="RuleBase" id="RU004016"/>
    </source>
</evidence>
<dbReference type="InterPro" id="IPR018044">
    <property type="entry name" value="Peptidase_S11"/>
</dbReference>
<name>A0A521FBU5_9BACL</name>
<dbReference type="EMBL" id="FXTI01000016">
    <property type="protein sequence ID" value="SMO93682.1"/>
    <property type="molecule type" value="Genomic_DNA"/>
</dbReference>
<sequence length="409" mass="45972">MVGKKKILFILFCCLLFILPARPAVEAQNTYAELPQPLNARSYVLMEMETGRILNGLKENHAYPPASLTKIMTEYVVLKEMKAGKLDWDDPVNVSHRAASIGESQVYLKAGETHTVKELFTVMAVYSANDATVALAEHVAGSETAFVKKMNREAERLGLKNTHFTNATGLPRHSYPDPPEVDGKLRMSSLDIARLTRHMLQKHPEVNKIISLPTYTFQKGNKKHTVINRNTMLPGLPHFYKGVDGVKTGFTSKAGYNFVGTAKRKGMRLITVVMGTPSKNRRFTETKKLLDYAYEEYQMKPKLKKGKEISEDLYIQVQNGSERKVPVVSADTRRILVKDGEENRYSVQVELKYELEAPVQAGTVVGKARILYDGEKIPGVKPARIVVKEDVEKAGWFTQLLGILADWFI</sequence>
<evidence type="ECO:0000313" key="19">
    <source>
        <dbReference type="Proteomes" id="UP000315636"/>
    </source>
</evidence>
<dbReference type="UniPathway" id="UPA00219"/>
<evidence type="ECO:0000313" key="18">
    <source>
        <dbReference type="EMBL" id="SMO93682.1"/>
    </source>
</evidence>
<evidence type="ECO:0000259" key="17">
    <source>
        <dbReference type="SMART" id="SM00936"/>
    </source>
</evidence>
<dbReference type="PANTHER" id="PTHR21581:SF11">
    <property type="entry name" value="D-ALANYL-D-ALANINE CARBOXYPEPTIDASE DACA"/>
    <property type="match status" value="1"/>
</dbReference>
<gene>
    <name evidence="18" type="ORF">SAMN06264849_11630</name>
</gene>
<keyword evidence="7 16" id="KW-0732">Signal</keyword>
<feature type="binding site" evidence="14">
    <location>
        <position position="247"/>
    </location>
    <ligand>
        <name>substrate</name>
    </ligand>
</feature>
<dbReference type="EC" id="3.4.16.4" evidence="4"/>
<dbReference type="SMART" id="SM00936">
    <property type="entry name" value="PBP5_C"/>
    <property type="match status" value="1"/>
</dbReference>
<dbReference type="GO" id="GO:0071555">
    <property type="term" value="P:cell wall organization"/>
    <property type="evidence" value="ECO:0007669"/>
    <property type="project" value="UniProtKB-KW"/>
</dbReference>
<keyword evidence="10" id="KW-0573">Peptidoglycan synthesis</keyword>
<feature type="domain" description="Peptidase S11 D-Ala-D-Ala carboxypeptidase A C-terminal" evidence="17">
    <location>
        <begin position="297"/>
        <end position="393"/>
    </location>
</feature>
<dbReference type="GO" id="GO:0009252">
    <property type="term" value="P:peptidoglycan biosynthetic process"/>
    <property type="evidence" value="ECO:0007669"/>
    <property type="project" value="UniProtKB-UniPathway"/>
</dbReference>
<comment type="similarity">
    <text evidence="3 15">Belongs to the peptidase S11 family.</text>
</comment>
<feature type="active site" description="Proton acceptor" evidence="13">
    <location>
        <position position="70"/>
    </location>
</feature>
<evidence type="ECO:0000256" key="13">
    <source>
        <dbReference type="PIRSR" id="PIRSR618044-1"/>
    </source>
</evidence>
<dbReference type="SUPFAM" id="SSF56601">
    <property type="entry name" value="beta-lactamase/transpeptidase-like"/>
    <property type="match status" value="1"/>
</dbReference>
<reference evidence="18 19" key="1">
    <citation type="submission" date="2017-05" db="EMBL/GenBank/DDBJ databases">
        <authorList>
            <person name="Varghese N."/>
            <person name="Submissions S."/>
        </authorList>
    </citation>
    <scope>NUCLEOTIDE SEQUENCE [LARGE SCALE GENOMIC DNA]</scope>
    <source>
        <strain evidence="18 19">DSM 45474</strain>
    </source>
</reference>
<keyword evidence="8" id="KW-0378">Hydrolase</keyword>
<dbReference type="Gene3D" id="2.60.410.10">
    <property type="entry name" value="D-Ala-D-Ala carboxypeptidase, C-terminal domain"/>
    <property type="match status" value="1"/>
</dbReference>
<dbReference type="Pfam" id="PF00768">
    <property type="entry name" value="Peptidase_S11"/>
    <property type="match status" value="1"/>
</dbReference>
<dbReference type="InterPro" id="IPR012907">
    <property type="entry name" value="Peptidase_S11_C"/>
</dbReference>
<keyword evidence="5 18" id="KW-0121">Carboxypeptidase</keyword>
<evidence type="ECO:0000256" key="12">
    <source>
        <dbReference type="ARBA" id="ARBA00034000"/>
    </source>
</evidence>
<dbReference type="Proteomes" id="UP000315636">
    <property type="component" value="Unassembled WGS sequence"/>
</dbReference>
<dbReference type="InterPro" id="IPR037167">
    <property type="entry name" value="Peptidase_S11_C_sf"/>
</dbReference>
<dbReference type="OrthoDB" id="9791132at2"/>
<evidence type="ECO:0000256" key="11">
    <source>
        <dbReference type="ARBA" id="ARBA00023316"/>
    </source>
</evidence>
<organism evidence="18 19">
    <name type="scientific">Melghirimyces algeriensis</name>
    <dbReference type="NCBI Taxonomy" id="910412"/>
    <lineage>
        <taxon>Bacteria</taxon>
        <taxon>Bacillati</taxon>
        <taxon>Bacillota</taxon>
        <taxon>Bacilli</taxon>
        <taxon>Bacillales</taxon>
        <taxon>Thermoactinomycetaceae</taxon>
        <taxon>Melghirimyces</taxon>
    </lineage>
</organism>
<dbReference type="InterPro" id="IPR015956">
    <property type="entry name" value="Peniciliin-bd_prot_C_sf"/>
</dbReference>
<feature type="active site" description="Proton acceptor" evidence="13">
    <location>
        <position position="67"/>
    </location>
</feature>
<accession>A0A521FBU5</accession>
<evidence type="ECO:0000256" key="8">
    <source>
        <dbReference type="ARBA" id="ARBA00022801"/>
    </source>
</evidence>
<evidence type="ECO:0000256" key="4">
    <source>
        <dbReference type="ARBA" id="ARBA00012448"/>
    </source>
</evidence>
<comment type="pathway">
    <text evidence="2">Cell wall biogenesis; peptidoglycan biosynthesis.</text>
</comment>
<keyword evidence="6" id="KW-0645">Protease</keyword>